<gene>
    <name evidence="2" type="ORF">METZ01_LOCUS395547</name>
</gene>
<feature type="region of interest" description="Disordered" evidence="1">
    <location>
        <begin position="1"/>
        <end position="30"/>
    </location>
</feature>
<protein>
    <submittedName>
        <fullName evidence="2">Uncharacterized protein</fullName>
    </submittedName>
</protein>
<proteinExistence type="predicted"/>
<dbReference type="AlphaFoldDB" id="A0A382V860"/>
<evidence type="ECO:0000313" key="2">
    <source>
        <dbReference type="EMBL" id="SVD42693.1"/>
    </source>
</evidence>
<sequence>MTQHSPPSEALNANCCPSGDQNKSPWISASIRTASDPSAFIKYDS</sequence>
<reference evidence="2" key="1">
    <citation type="submission" date="2018-05" db="EMBL/GenBank/DDBJ databases">
        <authorList>
            <person name="Lanie J.A."/>
            <person name="Ng W.-L."/>
            <person name="Kazmierczak K.M."/>
            <person name="Andrzejewski T.M."/>
            <person name="Davidsen T.M."/>
            <person name="Wayne K.J."/>
            <person name="Tettelin H."/>
            <person name="Glass J.I."/>
            <person name="Rusch D."/>
            <person name="Podicherti R."/>
            <person name="Tsui H.-C.T."/>
            <person name="Winkler M.E."/>
        </authorList>
    </citation>
    <scope>NUCLEOTIDE SEQUENCE</scope>
</reference>
<evidence type="ECO:0000256" key="1">
    <source>
        <dbReference type="SAM" id="MobiDB-lite"/>
    </source>
</evidence>
<dbReference type="EMBL" id="UINC01149929">
    <property type="protein sequence ID" value="SVD42693.1"/>
    <property type="molecule type" value="Genomic_DNA"/>
</dbReference>
<feature type="compositionally biased region" description="Polar residues" evidence="1">
    <location>
        <begin position="19"/>
        <end position="30"/>
    </location>
</feature>
<name>A0A382V860_9ZZZZ</name>
<accession>A0A382V860</accession>
<feature type="non-terminal residue" evidence="2">
    <location>
        <position position="45"/>
    </location>
</feature>
<organism evidence="2">
    <name type="scientific">marine metagenome</name>
    <dbReference type="NCBI Taxonomy" id="408172"/>
    <lineage>
        <taxon>unclassified sequences</taxon>
        <taxon>metagenomes</taxon>
        <taxon>ecological metagenomes</taxon>
    </lineage>
</organism>